<dbReference type="KEGG" id="sxn:IAG42_14090"/>
<dbReference type="Proteomes" id="UP000516428">
    <property type="component" value="Chromosome"/>
</dbReference>
<dbReference type="RefSeq" id="WP_188337361.1">
    <property type="nucleotide sequence ID" value="NZ_CP061281.1"/>
</dbReference>
<name>A0A7H1B7C4_9ACTN</name>
<proteinExistence type="predicted"/>
<protein>
    <submittedName>
        <fullName evidence="1">Uncharacterized protein</fullName>
    </submittedName>
</protein>
<dbReference type="EMBL" id="CP061281">
    <property type="protein sequence ID" value="QNS04629.1"/>
    <property type="molecule type" value="Genomic_DNA"/>
</dbReference>
<evidence type="ECO:0000313" key="2">
    <source>
        <dbReference type="Proteomes" id="UP000516428"/>
    </source>
</evidence>
<organism evidence="1 2">
    <name type="scientific">Streptomyces xanthii</name>
    <dbReference type="NCBI Taxonomy" id="2768069"/>
    <lineage>
        <taxon>Bacteria</taxon>
        <taxon>Bacillati</taxon>
        <taxon>Actinomycetota</taxon>
        <taxon>Actinomycetes</taxon>
        <taxon>Kitasatosporales</taxon>
        <taxon>Streptomycetaceae</taxon>
        <taxon>Streptomyces</taxon>
    </lineage>
</organism>
<keyword evidence="2" id="KW-1185">Reference proteome</keyword>
<sequence length="53" mass="6077">MLSDLAQELPDEDIGEDLDDTLDFYRRGSKPPGEEDEYLDLVEDARDRLEGGY</sequence>
<accession>A0A7H1B7C4</accession>
<evidence type="ECO:0000313" key="1">
    <source>
        <dbReference type="EMBL" id="QNS04629.1"/>
    </source>
</evidence>
<gene>
    <name evidence="1" type="ORF">IAG42_14090</name>
</gene>
<reference evidence="1 2" key="1">
    <citation type="submission" date="2020-09" db="EMBL/GenBank/DDBJ databases">
        <title>A novel species.</title>
        <authorList>
            <person name="Gao J."/>
        </authorList>
    </citation>
    <scope>NUCLEOTIDE SEQUENCE [LARGE SCALE GENOMIC DNA]</scope>
    <source>
        <strain evidence="1 2">CRXT-Y-14</strain>
    </source>
</reference>
<dbReference type="AlphaFoldDB" id="A0A7H1B7C4"/>